<dbReference type="EC" id="2.3.1.20" evidence="4"/>
<evidence type="ECO:0000256" key="4">
    <source>
        <dbReference type="ARBA" id="ARBA00013244"/>
    </source>
</evidence>
<accession>A0ABT1HHX4</accession>
<evidence type="ECO:0000256" key="6">
    <source>
        <dbReference type="ARBA" id="ARBA00022679"/>
    </source>
</evidence>
<keyword evidence="6" id="KW-0808">Transferase</keyword>
<dbReference type="InterPro" id="IPR023213">
    <property type="entry name" value="CAT-like_dom_sf"/>
</dbReference>
<evidence type="ECO:0000256" key="8">
    <source>
        <dbReference type="ARBA" id="ARBA00023098"/>
    </source>
</evidence>
<gene>
    <name evidence="13" type="ORF">LX13_003460</name>
</gene>
<dbReference type="GO" id="GO:0016746">
    <property type="term" value="F:acyltransferase activity"/>
    <property type="evidence" value="ECO:0007669"/>
    <property type="project" value="UniProtKB-KW"/>
</dbReference>
<keyword evidence="7" id="KW-0319">Glycerol metabolism</keyword>
<comment type="caution">
    <text evidence="13">The sequence shown here is derived from an EMBL/GenBank/DDBJ whole genome shotgun (WGS) entry which is preliminary data.</text>
</comment>
<dbReference type="PANTHER" id="PTHR31650">
    <property type="entry name" value="O-ACYLTRANSFERASE (WSD1-LIKE) FAMILY PROTEIN"/>
    <property type="match status" value="1"/>
</dbReference>
<dbReference type="Proteomes" id="UP001206895">
    <property type="component" value="Unassembled WGS sequence"/>
</dbReference>
<dbReference type="EMBL" id="JAMTCJ010000003">
    <property type="protein sequence ID" value="MCP2177632.1"/>
    <property type="molecule type" value="Genomic_DNA"/>
</dbReference>
<protein>
    <recommendedName>
        <fullName evidence="4">diacylglycerol O-acyltransferase</fullName>
        <ecNumber evidence="4">2.3.1.20</ecNumber>
    </recommendedName>
</protein>
<evidence type="ECO:0000256" key="9">
    <source>
        <dbReference type="ARBA" id="ARBA00023315"/>
    </source>
</evidence>
<feature type="domain" description="O-acyltransferase WSD1 C-terminal" evidence="12">
    <location>
        <begin position="312"/>
        <end position="460"/>
    </location>
</feature>
<dbReference type="InterPro" id="IPR004255">
    <property type="entry name" value="O-acyltransferase_WSD1_N"/>
</dbReference>
<keyword evidence="9 13" id="KW-0012">Acyltransferase</keyword>
<evidence type="ECO:0000313" key="14">
    <source>
        <dbReference type="Proteomes" id="UP001206895"/>
    </source>
</evidence>
<dbReference type="SUPFAM" id="SSF52777">
    <property type="entry name" value="CoA-dependent acyltransferases"/>
    <property type="match status" value="1"/>
</dbReference>
<keyword evidence="5" id="KW-0444">Lipid biosynthesis</keyword>
<comment type="pathway">
    <text evidence="1">Glycerolipid metabolism; triacylglycerol biosynthesis.</text>
</comment>
<evidence type="ECO:0000259" key="11">
    <source>
        <dbReference type="Pfam" id="PF03007"/>
    </source>
</evidence>
<dbReference type="Pfam" id="PF06974">
    <property type="entry name" value="WS_DGAT_C"/>
    <property type="match status" value="1"/>
</dbReference>
<dbReference type="InterPro" id="IPR009721">
    <property type="entry name" value="O-acyltransferase_WSD1_C"/>
</dbReference>
<evidence type="ECO:0000259" key="12">
    <source>
        <dbReference type="Pfam" id="PF06974"/>
    </source>
</evidence>
<proteinExistence type="inferred from homology"/>
<organism evidence="13 14">
    <name type="scientific">Williamsia maris</name>
    <dbReference type="NCBI Taxonomy" id="72806"/>
    <lineage>
        <taxon>Bacteria</taxon>
        <taxon>Bacillati</taxon>
        <taxon>Actinomycetota</taxon>
        <taxon>Actinomycetes</taxon>
        <taxon>Mycobacteriales</taxon>
        <taxon>Nocardiaceae</taxon>
        <taxon>Williamsia</taxon>
    </lineage>
</organism>
<evidence type="ECO:0000256" key="3">
    <source>
        <dbReference type="ARBA" id="ARBA00009587"/>
    </source>
</evidence>
<reference evidence="13 14" key="1">
    <citation type="submission" date="2022-06" db="EMBL/GenBank/DDBJ databases">
        <title>Genomic Encyclopedia of Archaeal and Bacterial Type Strains, Phase II (KMG-II): from individual species to whole genera.</title>
        <authorList>
            <person name="Goeker M."/>
        </authorList>
    </citation>
    <scope>NUCLEOTIDE SEQUENCE [LARGE SCALE GENOMIC DNA]</scope>
    <source>
        <strain evidence="13 14">DSM 44693</strain>
    </source>
</reference>
<sequence>MKQLRARDSAYVFLGGSRGVSSRVLSCWVLAHDDGGAADLPVDAVVDTICRRLSVDERFTSRLVRVPGDLGHPFWMHDPTIDIADQIVVDDRPGLRWHDAQETLADIAATPFDTDRPLWSMHLITNVAGLPSQPGLATILCVSFHHAAFDGMSWEKTMHRLLADTPSAPPEHVVIGPREASTARIVAAQVRRAPREWATFLGNLGRMAREARRIARARRPEQLQYERHGAPQTRFNTGVQGRRWTDYLEFPLTDLQAVRDRVPGATVNDALLSIIGRTAHLYLSEHGEDPDGSLVALVPMSTRGARADDNANQFVPLAIELHSGVPDIDTRLGLIATSSSVEKSRATKVTRSEFWKAVNSAPALALRLVAQIERIPRPGGATKRPSVNTVVSNVINHTPVSSMMGVPTASGFAYSPLGGDSTLSHCVVTGLGKVMIVVTSDQTVMPDMPRYMQLLQESVDAHQALIRLSDAE</sequence>
<comment type="catalytic activity">
    <reaction evidence="10">
        <text>an acyl-CoA + a 1,2-diacyl-sn-glycerol = a triacyl-sn-glycerol + CoA</text>
        <dbReference type="Rhea" id="RHEA:10868"/>
        <dbReference type="ChEBI" id="CHEBI:17815"/>
        <dbReference type="ChEBI" id="CHEBI:57287"/>
        <dbReference type="ChEBI" id="CHEBI:58342"/>
        <dbReference type="ChEBI" id="CHEBI:64615"/>
        <dbReference type="EC" id="2.3.1.20"/>
    </reaction>
</comment>
<evidence type="ECO:0000256" key="1">
    <source>
        <dbReference type="ARBA" id="ARBA00004771"/>
    </source>
</evidence>
<dbReference type="Pfam" id="PF03007">
    <property type="entry name" value="WS_DGAT_cat"/>
    <property type="match status" value="1"/>
</dbReference>
<evidence type="ECO:0000256" key="5">
    <source>
        <dbReference type="ARBA" id="ARBA00022516"/>
    </source>
</evidence>
<evidence type="ECO:0000256" key="10">
    <source>
        <dbReference type="ARBA" id="ARBA00048109"/>
    </source>
</evidence>
<comment type="pathway">
    <text evidence="2">Lipid metabolism.</text>
</comment>
<keyword evidence="14" id="KW-1185">Reference proteome</keyword>
<keyword evidence="8" id="KW-0443">Lipid metabolism</keyword>
<evidence type="ECO:0000256" key="7">
    <source>
        <dbReference type="ARBA" id="ARBA00022798"/>
    </source>
</evidence>
<name>A0ABT1HHX4_9NOCA</name>
<evidence type="ECO:0000313" key="13">
    <source>
        <dbReference type="EMBL" id="MCP2177632.1"/>
    </source>
</evidence>
<feature type="domain" description="O-acyltransferase WSD1-like N-terminal" evidence="11">
    <location>
        <begin position="25"/>
        <end position="270"/>
    </location>
</feature>
<evidence type="ECO:0000256" key="2">
    <source>
        <dbReference type="ARBA" id="ARBA00005189"/>
    </source>
</evidence>
<dbReference type="RefSeq" id="WP_253662532.1">
    <property type="nucleotide sequence ID" value="NZ_BAAAJQ010000001.1"/>
</dbReference>
<dbReference type="PANTHER" id="PTHR31650:SF1">
    <property type="entry name" value="WAX ESTER SYNTHASE_DIACYLGLYCEROL ACYLTRANSFERASE 4-RELATED"/>
    <property type="match status" value="1"/>
</dbReference>
<dbReference type="InterPro" id="IPR045034">
    <property type="entry name" value="O-acyltransferase_WSD1-like"/>
</dbReference>
<comment type="similarity">
    <text evidence="3">Belongs to the long-chain O-acyltransferase family.</text>
</comment>
<dbReference type="Gene3D" id="3.30.559.10">
    <property type="entry name" value="Chloramphenicol acetyltransferase-like domain"/>
    <property type="match status" value="1"/>
</dbReference>